<dbReference type="InterPro" id="IPR005170">
    <property type="entry name" value="Transptr-assoc_dom"/>
</dbReference>
<organism evidence="2 3">
    <name type="scientific">Leucothrix pacifica</name>
    <dbReference type="NCBI Taxonomy" id="1247513"/>
    <lineage>
        <taxon>Bacteria</taxon>
        <taxon>Pseudomonadati</taxon>
        <taxon>Pseudomonadota</taxon>
        <taxon>Gammaproteobacteria</taxon>
        <taxon>Thiotrichales</taxon>
        <taxon>Thiotrichaceae</taxon>
        <taxon>Leucothrix</taxon>
    </lineage>
</organism>
<comment type="caution">
    <text evidence="2">The sequence shown here is derived from an EMBL/GenBank/DDBJ whole genome shotgun (WGS) entry which is preliminary data.</text>
</comment>
<proteinExistence type="predicted"/>
<dbReference type="Proteomes" id="UP000245539">
    <property type="component" value="Unassembled WGS sequence"/>
</dbReference>
<dbReference type="EMBL" id="QGKM01000038">
    <property type="protein sequence ID" value="PWQ96132.1"/>
    <property type="molecule type" value="Genomic_DNA"/>
</dbReference>
<dbReference type="InterPro" id="IPR016169">
    <property type="entry name" value="FAD-bd_PCMH_sub2"/>
</dbReference>
<evidence type="ECO:0000313" key="2">
    <source>
        <dbReference type="EMBL" id="PWQ96132.1"/>
    </source>
</evidence>
<dbReference type="SUPFAM" id="SSF56176">
    <property type="entry name" value="FAD-binding/transporter-associated domain-like"/>
    <property type="match status" value="1"/>
</dbReference>
<evidence type="ECO:0000313" key="3">
    <source>
        <dbReference type="Proteomes" id="UP000245539"/>
    </source>
</evidence>
<feature type="domain" description="Transporter-associated" evidence="1">
    <location>
        <begin position="64"/>
        <end position="143"/>
    </location>
</feature>
<keyword evidence="3" id="KW-1185">Reference proteome</keyword>
<gene>
    <name evidence="2" type="ORF">DKW60_13330</name>
</gene>
<sequence length="144" mass="15756">MPVDSIKKCDFWLVATLQIVITLMQGADPMNGFIKKAVSMIPGVSGKDDVGNDNVAPSDKRRSTSWSVDHWVSNGSAKLTDLQAMTGINLDVGSEIKTIDDLLLKELKRIPNPGDEIVVNGLSFLVLNIKKFRAGDIQIRFVTT</sequence>
<dbReference type="AlphaFoldDB" id="A0A317CIJ6"/>
<dbReference type="OrthoDB" id="110231at2"/>
<protein>
    <recommendedName>
        <fullName evidence="1">Transporter-associated domain-containing protein</fullName>
    </recommendedName>
</protein>
<dbReference type="GO" id="GO:0050660">
    <property type="term" value="F:flavin adenine dinucleotide binding"/>
    <property type="evidence" value="ECO:0007669"/>
    <property type="project" value="InterPro"/>
</dbReference>
<dbReference type="SMART" id="SM01091">
    <property type="entry name" value="CorC_HlyC"/>
    <property type="match status" value="1"/>
</dbReference>
<reference evidence="2 3" key="1">
    <citation type="submission" date="2018-05" db="EMBL/GenBank/DDBJ databases">
        <title>Leucothrix arctica sp. nov., isolated from Arctic seawater.</title>
        <authorList>
            <person name="Choi A."/>
            <person name="Baek K."/>
        </authorList>
    </citation>
    <scope>NUCLEOTIDE SEQUENCE [LARGE SCALE GENOMIC DNA]</scope>
    <source>
        <strain evidence="2 3">JCM 18388</strain>
    </source>
</reference>
<dbReference type="Gene3D" id="3.30.465.10">
    <property type="match status" value="1"/>
</dbReference>
<evidence type="ECO:0000259" key="1">
    <source>
        <dbReference type="SMART" id="SM01091"/>
    </source>
</evidence>
<dbReference type="Pfam" id="PF03471">
    <property type="entry name" value="CorC_HlyC"/>
    <property type="match status" value="1"/>
</dbReference>
<accession>A0A317CIJ6</accession>
<name>A0A317CIJ6_9GAMM</name>
<dbReference type="InterPro" id="IPR036318">
    <property type="entry name" value="FAD-bd_PCMH-like_sf"/>
</dbReference>